<keyword evidence="3" id="KW-0804">Transcription</keyword>
<reference evidence="6" key="1">
    <citation type="journal article" date="2014" name="BMC Genomics">
        <title>Genome sequencing of two Neorhizobium galegae strains reveals a noeT gene responsible for the unusual acetylation of the nodulation factors.</title>
        <authorList>
            <person name="Osterman J."/>
            <person name="Marsh J."/>
            <person name="Laine P.K."/>
            <person name="Zeng Z."/>
            <person name="Alatalo E."/>
            <person name="Sullivan J.T."/>
            <person name="Young J.P."/>
            <person name="Thomas-Oates J."/>
            <person name="Paulin L."/>
            <person name="Lindstrom K."/>
        </authorList>
    </citation>
    <scope>NUCLEOTIDE SEQUENCE [LARGE SCALE GENOMIC DNA]</scope>
    <source>
        <strain evidence="6">HAMBI 1141</strain>
        <plasmid evidence="6">II</plasmid>
    </source>
</reference>
<sequence length="235" mass="26469">MQDSDLYPTAPDKAAEAYHRIKAALYRHRHRPGAFLNIRVLAAKMRVSPTPVREALIRLADEDIIGFTRGRGYVAKALDLEEVAGDYEMALTMARLAIERDPSAPFQSVSDLRPDFATDVRGLDEAEAALAASYVENLYDRIAILSGNVRLIRNMRQFSDRTTHIRQFGLMSAPPFFSLVNQMSMFEDAMIAGNRTAAIAILEDQIRRKIRGLQDLIKELNLRAQQARVPLEDLL</sequence>
<dbReference type="PANTHER" id="PTHR43537:SF45">
    <property type="entry name" value="GNTR FAMILY REGULATORY PROTEIN"/>
    <property type="match status" value="1"/>
</dbReference>
<evidence type="ECO:0000256" key="2">
    <source>
        <dbReference type="ARBA" id="ARBA00023125"/>
    </source>
</evidence>
<dbReference type="KEGG" id="ngl:RG1141_PA08440"/>
<accession>A0A068THX6</accession>
<dbReference type="HOGENOM" id="CLU_017584_7_0_5"/>
<dbReference type="SUPFAM" id="SSF46785">
    <property type="entry name" value="Winged helix' DNA-binding domain"/>
    <property type="match status" value="1"/>
</dbReference>
<dbReference type="Proteomes" id="UP000028186">
    <property type="component" value="Plasmid pHAMBI1141a"/>
</dbReference>
<organism evidence="5 6">
    <name type="scientific">Neorhizobium galegae bv. officinalis bv. officinalis str. HAMBI 1141</name>
    <dbReference type="NCBI Taxonomy" id="1028801"/>
    <lineage>
        <taxon>Bacteria</taxon>
        <taxon>Pseudomonadati</taxon>
        <taxon>Pseudomonadota</taxon>
        <taxon>Alphaproteobacteria</taxon>
        <taxon>Hyphomicrobiales</taxon>
        <taxon>Rhizobiaceae</taxon>
        <taxon>Rhizobium/Agrobacterium group</taxon>
        <taxon>Neorhizobium</taxon>
    </lineage>
</organism>
<dbReference type="PANTHER" id="PTHR43537">
    <property type="entry name" value="TRANSCRIPTIONAL REGULATOR, GNTR FAMILY"/>
    <property type="match status" value="1"/>
</dbReference>
<dbReference type="PROSITE" id="PS50949">
    <property type="entry name" value="HTH_GNTR"/>
    <property type="match status" value="1"/>
</dbReference>
<dbReference type="eggNOG" id="COG1802">
    <property type="taxonomic scope" value="Bacteria"/>
</dbReference>
<dbReference type="InterPro" id="IPR036388">
    <property type="entry name" value="WH-like_DNA-bd_sf"/>
</dbReference>
<geneLocation type="plasmid" evidence="6">
    <name>II</name>
</geneLocation>
<dbReference type="RefSeq" id="WP_080719349.1">
    <property type="nucleotide sequence ID" value="NZ_HG938356.1"/>
</dbReference>
<protein>
    <submittedName>
        <fullName evidence="5">Transcriptional regulator, GntR family</fullName>
    </submittedName>
</protein>
<dbReference type="InterPro" id="IPR036390">
    <property type="entry name" value="WH_DNA-bd_sf"/>
</dbReference>
<name>A0A068THX6_NEOGA</name>
<evidence type="ECO:0000259" key="4">
    <source>
        <dbReference type="PROSITE" id="PS50949"/>
    </source>
</evidence>
<evidence type="ECO:0000313" key="5">
    <source>
        <dbReference type="EMBL" id="CDN57676.1"/>
    </source>
</evidence>
<feature type="domain" description="HTH gntR-type" evidence="4">
    <location>
        <begin position="11"/>
        <end position="78"/>
    </location>
</feature>
<gene>
    <name evidence="5" type="ORF">RG1141_PA08440</name>
</gene>
<dbReference type="AlphaFoldDB" id="A0A068THX6"/>
<dbReference type="Gene3D" id="1.10.10.10">
    <property type="entry name" value="Winged helix-like DNA-binding domain superfamily/Winged helix DNA-binding domain"/>
    <property type="match status" value="1"/>
</dbReference>
<evidence type="ECO:0000256" key="1">
    <source>
        <dbReference type="ARBA" id="ARBA00023015"/>
    </source>
</evidence>
<dbReference type="EMBL" id="HG938356">
    <property type="protein sequence ID" value="CDN57676.1"/>
    <property type="molecule type" value="Genomic_DNA"/>
</dbReference>
<proteinExistence type="predicted"/>
<dbReference type="GO" id="GO:0003677">
    <property type="term" value="F:DNA binding"/>
    <property type="evidence" value="ECO:0007669"/>
    <property type="project" value="UniProtKB-KW"/>
</dbReference>
<dbReference type="GO" id="GO:0003700">
    <property type="term" value="F:DNA-binding transcription factor activity"/>
    <property type="evidence" value="ECO:0007669"/>
    <property type="project" value="InterPro"/>
</dbReference>
<keyword evidence="2" id="KW-0238">DNA-binding</keyword>
<dbReference type="InterPro" id="IPR000524">
    <property type="entry name" value="Tscrpt_reg_HTH_GntR"/>
</dbReference>
<dbReference type="PATRIC" id="fig|1028801.3.peg.5444"/>
<dbReference type="Pfam" id="PF00392">
    <property type="entry name" value="GntR"/>
    <property type="match status" value="1"/>
</dbReference>
<keyword evidence="5" id="KW-0614">Plasmid</keyword>
<evidence type="ECO:0000313" key="6">
    <source>
        <dbReference type="Proteomes" id="UP000028186"/>
    </source>
</evidence>
<dbReference type="SMART" id="SM00345">
    <property type="entry name" value="HTH_GNTR"/>
    <property type="match status" value="1"/>
</dbReference>
<evidence type="ECO:0000256" key="3">
    <source>
        <dbReference type="ARBA" id="ARBA00023163"/>
    </source>
</evidence>
<keyword evidence="1" id="KW-0805">Transcription regulation</keyword>